<keyword evidence="4" id="KW-0325">Glycoprotein</keyword>
<name>A0A7R9L5S2_9ACAR</name>
<evidence type="ECO:0000256" key="3">
    <source>
        <dbReference type="ARBA" id="ARBA00022801"/>
    </source>
</evidence>
<protein>
    <recommendedName>
        <fullName evidence="5">Carboxylic ester hydrolase</fullName>
        <ecNumber evidence="5">3.1.1.-</ecNumber>
    </recommendedName>
</protein>
<dbReference type="Proteomes" id="UP000759131">
    <property type="component" value="Unassembled WGS sequence"/>
</dbReference>
<keyword evidence="2" id="KW-0719">Serine esterase</keyword>
<evidence type="ECO:0000313" key="8">
    <source>
        <dbReference type="Proteomes" id="UP000759131"/>
    </source>
</evidence>
<evidence type="ECO:0000256" key="4">
    <source>
        <dbReference type="ARBA" id="ARBA00023180"/>
    </source>
</evidence>
<dbReference type="Gene3D" id="3.40.50.1820">
    <property type="entry name" value="alpha/beta hydrolase"/>
    <property type="match status" value="2"/>
</dbReference>
<evidence type="ECO:0000256" key="1">
    <source>
        <dbReference type="ARBA" id="ARBA00005964"/>
    </source>
</evidence>
<dbReference type="GO" id="GO:0019695">
    <property type="term" value="P:choline metabolic process"/>
    <property type="evidence" value="ECO:0007669"/>
    <property type="project" value="TreeGrafter"/>
</dbReference>
<dbReference type="PANTHER" id="PTHR43918:SF4">
    <property type="entry name" value="CARBOXYLIC ESTER HYDROLASE"/>
    <property type="match status" value="1"/>
</dbReference>
<feature type="non-terminal residue" evidence="7">
    <location>
        <position position="215"/>
    </location>
</feature>
<dbReference type="SUPFAM" id="SSF53474">
    <property type="entry name" value="alpha/beta-Hydrolases"/>
    <property type="match status" value="2"/>
</dbReference>
<dbReference type="GO" id="GO:0005886">
    <property type="term" value="C:plasma membrane"/>
    <property type="evidence" value="ECO:0007669"/>
    <property type="project" value="TreeGrafter"/>
</dbReference>
<evidence type="ECO:0000313" key="7">
    <source>
        <dbReference type="EMBL" id="CAD7635455.1"/>
    </source>
</evidence>
<dbReference type="InterPro" id="IPR029058">
    <property type="entry name" value="AB_hydrolase_fold"/>
</dbReference>
<accession>A0A7R9L5S2</accession>
<organism evidence="7">
    <name type="scientific">Medioppia subpectinata</name>
    <dbReference type="NCBI Taxonomy" id="1979941"/>
    <lineage>
        <taxon>Eukaryota</taxon>
        <taxon>Metazoa</taxon>
        <taxon>Ecdysozoa</taxon>
        <taxon>Arthropoda</taxon>
        <taxon>Chelicerata</taxon>
        <taxon>Arachnida</taxon>
        <taxon>Acari</taxon>
        <taxon>Acariformes</taxon>
        <taxon>Sarcoptiformes</taxon>
        <taxon>Oribatida</taxon>
        <taxon>Brachypylina</taxon>
        <taxon>Oppioidea</taxon>
        <taxon>Oppiidae</taxon>
        <taxon>Medioppia</taxon>
    </lineage>
</organism>
<dbReference type="Pfam" id="PF00135">
    <property type="entry name" value="COesterase"/>
    <property type="match status" value="2"/>
</dbReference>
<dbReference type="GO" id="GO:0005615">
    <property type="term" value="C:extracellular space"/>
    <property type="evidence" value="ECO:0007669"/>
    <property type="project" value="TreeGrafter"/>
</dbReference>
<feature type="domain" description="Carboxylesterase type B" evidence="6">
    <location>
        <begin position="2"/>
        <end position="69"/>
    </location>
</feature>
<dbReference type="EC" id="3.1.1.-" evidence="5"/>
<evidence type="ECO:0000256" key="2">
    <source>
        <dbReference type="ARBA" id="ARBA00022487"/>
    </source>
</evidence>
<sequence>SIPFALPPIGPLRFLPTVPISYGQNRTVMATQFASTCPNPFNPFNITEDCLYLNVWTPTLNPGANLSVITCPNPFNPFNITEDCLYLNVWTPTLNPGANLSVMFWIYGGGFTWWGTNMFDGQQLAIRQVVVVTVAYRLGALGWLCTDRADAPGNMGLYDQFTALQWTKKYIAQFGGNPNDITVFGQSSGSMSASAHILSNMSNGYFNKAILQSGE</sequence>
<proteinExistence type="inferred from homology"/>
<dbReference type="GO" id="GO:0006581">
    <property type="term" value="P:acetylcholine catabolic process"/>
    <property type="evidence" value="ECO:0007669"/>
    <property type="project" value="TreeGrafter"/>
</dbReference>
<feature type="domain" description="Carboxylesterase type B" evidence="6">
    <location>
        <begin position="79"/>
        <end position="214"/>
    </location>
</feature>
<dbReference type="EMBL" id="CAJPIZ010016911">
    <property type="protein sequence ID" value="CAG2115885.1"/>
    <property type="molecule type" value="Genomic_DNA"/>
</dbReference>
<dbReference type="EMBL" id="OC871486">
    <property type="protein sequence ID" value="CAD7635455.1"/>
    <property type="molecule type" value="Genomic_DNA"/>
</dbReference>
<evidence type="ECO:0000259" key="6">
    <source>
        <dbReference type="Pfam" id="PF00135"/>
    </source>
</evidence>
<dbReference type="InterPro" id="IPR019819">
    <property type="entry name" value="Carboxylesterase_B_CS"/>
</dbReference>
<reference evidence="7" key="1">
    <citation type="submission" date="2020-11" db="EMBL/GenBank/DDBJ databases">
        <authorList>
            <person name="Tran Van P."/>
        </authorList>
    </citation>
    <scope>NUCLEOTIDE SEQUENCE</scope>
</reference>
<evidence type="ECO:0000256" key="5">
    <source>
        <dbReference type="RuleBase" id="RU361235"/>
    </source>
</evidence>
<gene>
    <name evidence="7" type="ORF">OSB1V03_LOCUS15846</name>
</gene>
<dbReference type="GO" id="GO:0003990">
    <property type="term" value="F:acetylcholinesterase activity"/>
    <property type="evidence" value="ECO:0007669"/>
    <property type="project" value="TreeGrafter"/>
</dbReference>
<keyword evidence="3 5" id="KW-0378">Hydrolase</keyword>
<dbReference type="InterPro" id="IPR050654">
    <property type="entry name" value="AChE-related_enzymes"/>
</dbReference>
<dbReference type="PROSITE" id="PS00122">
    <property type="entry name" value="CARBOXYLESTERASE_B_1"/>
    <property type="match status" value="1"/>
</dbReference>
<dbReference type="InterPro" id="IPR019826">
    <property type="entry name" value="Carboxylesterase_B_AS"/>
</dbReference>
<comment type="similarity">
    <text evidence="1 5">Belongs to the type-B carboxylesterase/lipase family.</text>
</comment>
<dbReference type="PROSITE" id="PS00941">
    <property type="entry name" value="CARBOXYLESTERASE_B_2"/>
    <property type="match status" value="1"/>
</dbReference>
<dbReference type="AlphaFoldDB" id="A0A7R9L5S2"/>
<dbReference type="PANTHER" id="PTHR43918">
    <property type="entry name" value="ACETYLCHOLINESTERASE"/>
    <property type="match status" value="1"/>
</dbReference>
<dbReference type="OrthoDB" id="6508095at2759"/>
<dbReference type="InterPro" id="IPR002018">
    <property type="entry name" value="CarbesteraseB"/>
</dbReference>
<keyword evidence="8" id="KW-1185">Reference proteome</keyword>